<keyword evidence="3" id="KW-1185">Reference proteome</keyword>
<evidence type="ECO:0000313" key="3">
    <source>
        <dbReference type="Proteomes" id="UP000419138"/>
    </source>
</evidence>
<accession>A0A646KTJ8</accession>
<proteinExistence type="predicted"/>
<feature type="compositionally biased region" description="Pro residues" evidence="1">
    <location>
        <begin position="88"/>
        <end position="100"/>
    </location>
</feature>
<sequence>MNRNGIPRQAVLPGLTTDSSVTVSVRPRAAVRATRTAPAGPERARPSPWLIRRGRAVSSSWTARSGIAAGSPPTRVAAAQTAAASPCSPSPGPPRTEPAP</sequence>
<dbReference type="Proteomes" id="UP000419138">
    <property type="component" value="Unassembled WGS sequence"/>
</dbReference>
<dbReference type="EMBL" id="VCLA01000199">
    <property type="protein sequence ID" value="MQT05191.1"/>
    <property type="molecule type" value="Genomic_DNA"/>
</dbReference>
<comment type="caution">
    <text evidence="2">The sequence shown here is derived from an EMBL/GenBank/DDBJ whole genome shotgun (WGS) entry which is preliminary data.</text>
</comment>
<evidence type="ECO:0000256" key="1">
    <source>
        <dbReference type="SAM" id="MobiDB-lite"/>
    </source>
</evidence>
<feature type="compositionally biased region" description="Low complexity" evidence="1">
    <location>
        <begin position="72"/>
        <end position="87"/>
    </location>
</feature>
<protein>
    <submittedName>
        <fullName evidence="2">Uncharacterized protein</fullName>
    </submittedName>
</protein>
<name>A0A646KTJ8_STRJU</name>
<organism evidence="2 3">
    <name type="scientific">Streptomyces jumonjinensis</name>
    <dbReference type="NCBI Taxonomy" id="1945"/>
    <lineage>
        <taxon>Bacteria</taxon>
        <taxon>Bacillati</taxon>
        <taxon>Actinomycetota</taxon>
        <taxon>Actinomycetes</taxon>
        <taxon>Kitasatosporales</taxon>
        <taxon>Streptomycetaceae</taxon>
        <taxon>Streptomyces</taxon>
    </lineage>
</organism>
<evidence type="ECO:0000313" key="2">
    <source>
        <dbReference type="EMBL" id="MQT05191.1"/>
    </source>
</evidence>
<feature type="region of interest" description="Disordered" evidence="1">
    <location>
        <begin position="62"/>
        <end position="100"/>
    </location>
</feature>
<gene>
    <name evidence="2" type="ORF">FF041_35275</name>
</gene>
<dbReference type="AlphaFoldDB" id="A0A646KTJ8"/>
<reference evidence="2 3" key="1">
    <citation type="submission" date="2019-05" db="EMBL/GenBank/DDBJ databases">
        <title>Comparative genomics and metabolomics analyses of clavulanic acid producing Streptomyces species provides insight into specialized metabolism and evolution of beta-lactam biosynthetic gene clusters.</title>
        <authorList>
            <person name="Moore M.A."/>
            <person name="Cruz-Morales P."/>
            <person name="Barona Gomez F."/>
            <person name="Kapil T."/>
        </authorList>
    </citation>
    <scope>NUCLEOTIDE SEQUENCE [LARGE SCALE GENOMIC DNA]</scope>
    <source>
        <strain evidence="2 3">NRRL 5741</strain>
    </source>
</reference>